<evidence type="ECO:0000259" key="1">
    <source>
        <dbReference type="Pfam" id="PF00296"/>
    </source>
</evidence>
<organism evidence="2">
    <name type="scientific">marine metagenome</name>
    <dbReference type="NCBI Taxonomy" id="408172"/>
    <lineage>
        <taxon>unclassified sequences</taxon>
        <taxon>metagenomes</taxon>
        <taxon>ecological metagenomes</taxon>
    </lineage>
</organism>
<reference evidence="2" key="1">
    <citation type="submission" date="2018-05" db="EMBL/GenBank/DDBJ databases">
        <authorList>
            <person name="Lanie J.A."/>
            <person name="Ng W.-L."/>
            <person name="Kazmierczak K.M."/>
            <person name="Andrzejewski T.M."/>
            <person name="Davidsen T.M."/>
            <person name="Wayne K.J."/>
            <person name="Tettelin H."/>
            <person name="Glass J.I."/>
            <person name="Rusch D."/>
            <person name="Podicherti R."/>
            <person name="Tsui H.-C.T."/>
            <person name="Winkler M.E."/>
        </authorList>
    </citation>
    <scope>NUCLEOTIDE SEQUENCE</scope>
</reference>
<dbReference type="InterPro" id="IPR036661">
    <property type="entry name" value="Luciferase-like_sf"/>
</dbReference>
<dbReference type="PANTHER" id="PTHR30011">
    <property type="entry name" value="ALKANESULFONATE MONOOXYGENASE-RELATED"/>
    <property type="match status" value="1"/>
</dbReference>
<accession>A0A382MWW4</accession>
<proteinExistence type="predicted"/>
<name>A0A382MWW4_9ZZZZ</name>
<dbReference type="GO" id="GO:0016705">
    <property type="term" value="F:oxidoreductase activity, acting on paired donors, with incorporation or reduction of molecular oxygen"/>
    <property type="evidence" value="ECO:0007669"/>
    <property type="project" value="InterPro"/>
</dbReference>
<dbReference type="SUPFAM" id="SSF51679">
    <property type="entry name" value="Bacterial luciferase-like"/>
    <property type="match status" value="1"/>
</dbReference>
<dbReference type="Pfam" id="PF00296">
    <property type="entry name" value="Bac_luciferase"/>
    <property type="match status" value="1"/>
</dbReference>
<gene>
    <name evidence="2" type="ORF">METZ01_LOCUS305459</name>
</gene>
<dbReference type="PANTHER" id="PTHR30011:SF32">
    <property type="entry name" value="CONSERVED PROTEIN"/>
    <property type="match status" value="1"/>
</dbReference>
<dbReference type="InterPro" id="IPR011251">
    <property type="entry name" value="Luciferase-like_dom"/>
</dbReference>
<dbReference type="AlphaFoldDB" id="A0A382MWW4"/>
<dbReference type="Gene3D" id="3.20.20.30">
    <property type="entry name" value="Luciferase-like domain"/>
    <property type="match status" value="1"/>
</dbReference>
<dbReference type="InterPro" id="IPR051260">
    <property type="entry name" value="Diverse_substr_monoxygenases"/>
</dbReference>
<evidence type="ECO:0000313" key="2">
    <source>
        <dbReference type="EMBL" id="SVC52605.1"/>
    </source>
</evidence>
<dbReference type="EMBL" id="UINC01096043">
    <property type="protein sequence ID" value="SVC52605.1"/>
    <property type="molecule type" value="Genomic_DNA"/>
</dbReference>
<sequence>MKFGLMIMARGPGGTGAGLGAMARAAEAGGLDFLAFNDHVVVPRSISSKYPYSNDGEWPGAAIGDCLEMATVASFLAATTDNIGLLTSVMVVPHRPVVLAAKMLATVDVLSGGRLTIGVGAGWMREEFESLGLPPFQERGIVTDEYIQGFKVL</sequence>
<feature type="non-terminal residue" evidence="2">
    <location>
        <position position="153"/>
    </location>
</feature>
<protein>
    <recommendedName>
        <fullName evidence="1">Luciferase-like domain-containing protein</fullName>
    </recommendedName>
</protein>
<feature type="domain" description="Luciferase-like" evidence="1">
    <location>
        <begin position="1"/>
        <end position="148"/>
    </location>
</feature>